<keyword evidence="2" id="KW-1185">Reference proteome</keyword>
<dbReference type="EMBL" id="BOOF01000012">
    <property type="protein sequence ID" value="GIH61894.1"/>
    <property type="molecule type" value="Genomic_DNA"/>
</dbReference>
<reference evidence="1 2" key="1">
    <citation type="submission" date="2021-01" db="EMBL/GenBank/DDBJ databases">
        <title>Whole genome shotgun sequence of Microbispora siamensis NBRC 104113.</title>
        <authorList>
            <person name="Komaki H."/>
            <person name="Tamura T."/>
        </authorList>
    </citation>
    <scope>NUCLEOTIDE SEQUENCE [LARGE SCALE GENOMIC DNA]</scope>
    <source>
        <strain evidence="1 2">NBRC 104113</strain>
    </source>
</reference>
<name>A0ABQ4GKE8_9ACTN</name>
<organism evidence="1 2">
    <name type="scientific">Microbispora siamensis</name>
    <dbReference type="NCBI Taxonomy" id="564413"/>
    <lineage>
        <taxon>Bacteria</taxon>
        <taxon>Bacillati</taxon>
        <taxon>Actinomycetota</taxon>
        <taxon>Actinomycetes</taxon>
        <taxon>Streptosporangiales</taxon>
        <taxon>Streptosporangiaceae</taxon>
        <taxon>Microbispora</taxon>
    </lineage>
</organism>
<accession>A0ABQ4GKE8</accession>
<gene>
    <name evidence="1" type="ORF">Msi02_27110</name>
</gene>
<dbReference type="RefSeq" id="WP_204048645.1">
    <property type="nucleotide sequence ID" value="NZ_BOOF01000012.1"/>
</dbReference>
<evidence type="ECO:0000313" key="2">
    <source>
        <dbReference type="Proteomes" id="UP000660454"/>
    </source>
</evidence>
<dbReference type="Proteomes" id="UP000660454">
    <property type="component" value="Unassembled WGS sequence"/>
</dbReference>
<dbReference type="Gene3D" id="1.10.357.10">
    <property type="entry name" value="Tetracycline Repressor, domain 2"/>
    <property type="match status" value="1"/>
</dbReference>
<sequence>MTPLDWLPAMVVTRPALGPHAVDLLERFPEILAGHPAPVSRKREAFGLLNAMTAMFVQNELAAVRSRAGSTGVSRRRG</sequence>
<comment type="caution">
    <text evidence="1">The sequence shown here is derived from an EMBL/GenBank/DDBJ whole genome shotgun (WGS) entry which is preliminary data.</text>
</comment>
<evidence type="ECO:0000313" key="1">
    <source>
        <dbReference type="EMBL" id="GIH61894.1"/>
    </source>
</evidence>
<proteinExistence type="predicted"/>
<protein>
    <submittedName>
        <fullName evidence="1">Uncharacterized protein</fullName>
    </submittedName>
</protein>